<evidence type="ECO:0000256" key="7">
    <source>
        <dbReference type="ARBA" id="ARBA00022840"/>
    </source>
</evidence>
<dbReference type="PANTHER" id="PTHR24421:SF10">
    <property type="entry name" value="NITRATE_NITRITE SENSOR PROTEIN NARQ"/>
    <property type="match status" value="1"/>
</dbReference>
<dbReference type="Pfam" id="PF07730">
    <property type="entry name" value="HisKA_3"/>
    <property type="match status" value="1"/>
</dbReference>
<protein>
    <recommendedName>
        <fullName evidence="2">histidine kinase</fullName>
        <ecNumber evidence="2">2.7.13.3</ecNumber>
    </recommendedName>
</protein>
<dbReference type="InterPro" id="IPR036890">
    <property type="entry name" value="HATPase_C_sf"/>
</dbReference>
<evidence type="ECO:0000313" key="12">
    <source>
        <dbReference type="Proteomes" id="UP000589351"/>
    </source>
</evidence>
<evidence type="ECO:0000256" key="4">
    <source>
        <dbReference type="ARBA" id="ARBA00022679"/>
    </source>
</evidence>
<sequence>MQRATEKLIIFFILTVNYLLSVSEPSVLLTLSAFILTFIPDVLKNKYVTVLSNVLLLFFLMIDFNFIYFLPATVYSLFIIVGFPSLLLLLPIIISQKWILVLLSILIFYLLNLSLKLSKEKELNKNMRDKLTEDNMRLRAQRNVLMKTHEKDVYLAGLNERNRIARDMHDALGHSLSSSILLIESLQYVKDESKLRESLSSLQNRLKEGMDDIRHSIHHLYDTSIDIEARIDSFLSDMTDYRYEFFYDVNLELKHEEKIDLLSIVREALTNIRKHSNASEITVVIKEHPKYLTLTIKDNGTLNQEVKKGMGIQSMTEIVQKYGGIMNTFYDKGFTVHAIFYKEGLKDEDSHSG</sequence>
<evidence type="ECO:0000313" key="11">
    <source>
        <dbReference type="EMBL" id="CAD2075710.1"/>
    </source>
</evidence>
<dbReference type="GO" id="GO:0000155">
    <property type="term" value="F:phosphorelay sensor kinase activity"/>
    <property type="evidence" value="ECO:0007669"/>
    <property type="project" value="InterPro"/>
</dbReference>
<keyword evidence="6 11" id="KW-0418">Kinase</keyword>
<dbReference type="EMBL" id="CAJEWD010000006">
    <property type="protein sequence ID" value="CAD2075710.1"/>
    <property type="molecule type" value="Genomic_DNA"/>
</dbReference>
<gene>
    <name evidence="11" type="primary">desK_2</name>
    <name evidence="11" type="ORF">JEODO184_00928</name>
</gene>
<dbReference type="SUPFAM" id="SSF55874">
    <property type="entry name" value="ATPase domain of HSP90 chaperone/DNA topoisomerase II/histidine kinase"/>
    <property type="match status" value="1"/>
</dbReference>
<evidence type="ECO:0000256" key="5">
    <source>
        <dbReference type="ARBA" id="ARBA00022741"/>
    </source>
</evidence>
<dbReference type="Gene3D" id="3.30.565.10">
    <property type="entry name" value="Histidine kinase-like ATPase, C-terminal domain"/>
    <property type="match status" value="1"/>
</dbReference>
<feature type="transmembrane region" description="Helical" evidence="9">
    <location>
        <begin position="47"/>
        <end position="67"/>
    </location>
</feature>
<evidence type="ECO:0000256" key="9">
    <source>
        <dbReference type="SAM" id="Phobius"/>
    </source>
</evidence>
<evidence type="ECO:0000256" key="8">
    <source>
        <dbReference type="ARBA" id="ARBA00023012"/>
    </source>
</evidence>
<evidence type="ECO:0000256" key="2">
    <source>
        <dbReference type="ARBA" id="ARBA00012438"/>
    </source>
</evidence>
<dbReference type="GO" id="GO:0016020">
    <property type="term" value="C:membrane"/>
    <property type="evidence" value="ECO:0007669"/>
    <property type="project" value="InterPro"/>
</dbReference>
<reference evidence="11 12" key="1">
    <citation type="submission" date="2020-07" db="EMBL/GenBank/DDBJ databases">
        <authorList>
            <person name="Criscuolo A."/>
        </authorList>
    </citation>
    <scope>NUCLEOTIDE SEQUENCE [LARGE SCALE GENOMIC DNA]</scope>
    <source>
        <strain evidence="11">CIP111649</strain>
    </source>
</reference>
<dbReference type="Gene3D" id="1.20.5.1930">
    <property type="match status" value="1"/>
</dbReference>
<keyword evidence="4" id="KW-0808">Transferase</keyword>
<keyword evidence="9" id="KW-0472">Membrane</keyword>
<dbReference type="GO" id="GO:0005524">
    <property type="term" value="F:ATP binding"/>
    <property type="evidence" value="ECO:0007669"/>
    <property type="project" value="UniProtKB-KW"/>
</dbReference>
<keyword evidence="9" id="KW-1133">Transmembrane helix</keyword>
<dbReference type="EC" id="2.7.13.3" evidence="2"/>
<keyword evidence="7" id="KW-0067">ATP-binding</keyword>
<keyword evidence="9" id="KW-0812">Transmembrane</keyword>
<dbReference type="GO" id="GO:0046983">
    <property type="term" value="F:protein dimerization activity"/>
    <property type="evidence" value="ECO:0007669"/>
    <property type="project" value="InterPro"/>
</dbReference>
<dbReference type="RefSeq" id="WP_185125453.1">
    <property type="nucleotide sequence ID" value="NZ_CAJEWD010000006.1"/>
</dbReference>
<organism evidence="11 12">
    <name type="scientific">Jeotgalicoccus meleagridis</name>
    <dbReference type="NCBI Taxonomy" id="2759181"/>
    <lineage>
        <taxon>Bacteria</taxon>
        <taxon>Bacillati</taxon>
        <taxon>Bacillota</taxon>
        <taxon>Bacilli</taxon>
        <taxon>Bacillales</taxon>
        <taxon>Staphylococcaceae</taxon>
        <taxon>Jeotgalicoccus</taxon>
    </lineage>
</organism>
<feature type="transmembrane region" description="Helical" evidence="9">
    <location>
        <begin position="74"/>
        <end position="93"/>
    </location>
</feature>
<keyword evidence="3" id="KW-0597">Phosphoprotein</keyword>
<evidence type="ECO:0000259" key="10">
    <source>
        <dbReference type="Pfam" id="PF07730"/>
    </source>
</evidence>
<evidence type="ECO:0000256" key="1">
    <source>
        <dbReference type="ARBA" id="ARBA00000085"/>
    </source>
</evidence>
<feature type="transmembrane region" description="Helical" evidence="9">
    <location>
        <begin position="9"/>
        <end position="35"/>
    </location>
</feature>
<comment type="catalytic activity">
    <reaction evidence="1">
        <text>ATP + protein L-histidine = ADP + protein N-phospho-L-histidine.</text>
        <dbReference type="EC" id="2.7.13.3"/>
    </reaction>
</comment>
<proteinExistence type="predicted"/>
<dbReference type="InterPro" id="IPR011712">
    <property type="entry name" value="Sig_transdc_His_kin_sub3_dim/P"/>
</dbReference>
<name>A0A6V7RDN8_9STAP</name>
<evidence type="ECO:0000256" key="6">
    <source>
        <dbReference type="ARBA" id="ARBA00022777"/>
    </source>
</evidence>
<feature type="transmembrane region" description="Helical" evidence="9">
    <location>
        <begin position="99"/>
        <end position="118"/>
    </location>
</feature>
<keyword evidence="5" id="KW-0547">Nucleotide-binding</keyword>
<dbReference type="CDD" id="cd16917">
    <property type="entry name" value="HATPase_UhpB-NarQ-NarX-like"/>
    <property type="match status" value="1"/>
</dbReference>
<dbReference type="AlphaFoldDB" id="A0A6V7RDN8"/>
<keyword evidence="12" id="KW-1185">Reference proteome</keyword>
<dbReference type="PANTHER" id="PTHR24421">
    <property type="entry name" value="NITRATE/NITRITE SENSOR PROTEIN NARX-RELATED"/>
    <property type="match status" value="1"/>
</dbReference>
<dbReference type="Proteomes" id="UP000589351">
    <property type="component" value="Unassembled WGS sequence"/>
</dbReference>
<feature type="domain" description="Signal transduction histidine kinase subgroup 3 dimerisation and phosphoacceptor" evidence="10">
    <location>
        <begin position="160"/>
        <end position="221"/>
    </location>
</feature>
<dbReference type="InterPro" id="IPR050482">
    <property type="entry name" value="Sensor_HK_TwoCompSys"/>
</dbReference>
<keyword evidence="8" id="KW-0902">Two-component regulatory system</keyword>
<accession>A0A6V7RDN8</accession>
<comment type="caution">
    <text evidence="11">The sequence shown here is derived from an EMBL/GenBank/DDBJ whole genome shotgun (WGS) entry which is preliminary data.</text>
</comment>
<evidence type="ECO:0000256" key="3">
    <source>
        <dbReference type="ARBA" id="ARBA00022553"/>
    </source>
</evidence>